<reference evidence="2 3" key="1">
    <citation type="journal article" date="2024" name="Nat. Commun.">
        <title>Phylogenomics reveals the evolutionary origins of lichenization in chlorophyte algae.</title>
        <authorList>
            <person name="Puginier C."/>
            <person name="Libourel C."/>
            <person name="Otte J."/>
            <person name="Skaloud P."/>
            <person name="Haon M."/>
            <person name="Grisel S."/>
            <person name="Petersen M."/>
            <person name="Berrin J.G."/>
            <person name="Delaux P.M."/>
            <person name="Dal Grande F."/>
            <person name="Keller J."/>
        </authorList>
    </citation>
    <scope>NUCLEOTIDE SEQUENCE [LARGE SCALE GENOMIC DNA]</scope>
    <source>
        <strain evidence="2 3">SAG 2036</strain>
    </source>
</reference>
<keyword evidence="3" id="KW-1185">Reference proteome</keyword>
<dbReference type="EMBL" id="JALJOQ010000082">
    <property type="protein sequence ID" value="KAK9800330.1"/>
    <property type="molecule type" value="Genomic_DNA"/>
</dbReference>
<evidence type="ECO:0000313" key="2">
    <source>
        <dbReference type="EMBL" id="KAK9800330.1"/>
    </source>
</evidence>
<dbReference type="Gene3D" id="3.40.640.10">
    <property type="entry name" value="Type I PLP-dependent aspartate aminotransferase-like (Major domain)"/>
    <property type="match status" value="1"/>
</dbReference>
<feature type="domain" description="Aminotransferase class V" evidence="1">
    <location>
        <begin position="56"/>
        <end position="204"/>
    </location>
</feature>
<evidence type="ECO:0000313" key="3">
    <source>
        <dbReference type="Proteomes" id="UP001465755"/>
    </source>
</evidence>
<protein>
    <recommendedName>
        <fullName evidence="1">Aminotransferase class V domain-containing protein</fullName>
    </recommendedName>
</protein>
<dbReference type="InterPro" id="IPR000192">
    <property type="entry name" value="Aminotrans_V_dom"/>
</dbReference>
<dbReference type="SUPFAM" id="SSF53383">
    <property type="entry name" value="PLP-dependent transferases"/>
    <property type="match status" value="1"/>
</dbReference>
<dbReference type="AlphaFoldDB" id="A0AAW1NZU2"/>
<dbReference type="Proteomes" id="UP001465755">
    <property type="component" value="Unassembled WGS sequence"/>
</dbReference>
<comment type="caution">
    <text evidence="2">The sequence shown here is derived from an EMBL/GenBank/DDBJ whole genome shotgun (WGS) entry which is preliminary data.</text>
</comment>
<dbReference type="PANTHER" id="PTHR43586">
    <property type="entry name" value="CYSTEINE DESULFURASE"/>
    <property type="match status" value="1"/>
</dbReference>
<dbReference type="InterPro" id="IPR015421">
    <property type="entry name" value="PyrdxlP-dep_Trfase_major"/>
</dbReference>
<accession>A0AAW1NZU2</accession>
<gene>
    <name evidence="2" type="ORF">WJX73_003728</name>
</gene>
<dbReference type="Gene3D" id="3.90.1150.10">
    <property type="entry name" value="Aspartate Aminotransferase, domain 1"/>
    <property type="match status" value="1"/>
</dbReference>
<name>A0AAW1NZU2_9CHLO</name>
<dbReference type="InterPro" id="IPR015424">
    <property type="entry name" value="PyrdxlP-dep_Trfase"/>
</dbReference>
<sequence>MDLDQVRRDTPGVADVIHFNNAGMALPTQAVVDIQKDWLDREATLGGYEVFYGIPFQQGDRILTTMLEYGANYIAFLQVAKRTGAVIEVIAEDANGDIDIPALEQMVTSGPKKPALIALVHVPSNCGRVYDAAAVGRVARAHSIPYLLDACQSVGQMPVDVAAIGCDWATGTSRKFLRGPRGIGWLYASRSSQHTSIEPAQLDNSAATWTTRDTYEMSSTAKRYEVYEKNFAAMVPGVSLFDQQGTLCGIVAFAKAGTTADDAQQQLQQQGINTWVTPLTTTRLAFEAKGITEDQLRLSVHYYNTEEEVQRVVAAVAALKPSTAAKAGLSSAFWLLMGGAWSSRRASSQ</sequence>
<dbReference type="InterPro" id="IPR015422">
    <property type="entry name" value="PyrdxlP-dep_Trfase_small"/>
</dbReference>
<proteinExistence type="predicted"/>
<evidence type="ECO:0000259" key="1">
    <source>
        <dbReference type="Pfam" id="PF00266"/>
    </source>
</evidence>
<dbReference type="Pfam" id="PF00266">
    <property type="entry name" value="Aminotran_5"/>
    <property type="match status" value="1"/>
</dbReference>
<dbReference type="PANTHER" id="PTHR43586:SF24">
    <property type="entry name" value="BLR4730 PROTEIN"/>
    <property type="match status" value="1"/>
</dbReference>
<organism evidence="2 3">
    <name type="scientific">Symbiochloris irregularis</name>
    <dbReference type="NCBI Taxonomy" id="706552"/>
    <lineage>
        <taxon>Eukaryota</taxon>
        <taxon>Viridiplantae</taxon>
        <taxon>Chlorophyta</taxon>
        <taxon>core chlorophytes</taxon>
        <taxon>Trebouxiophyceae</taxon>
        <taxon>Trebouxiales</taxon>
        <taxon>Trebouxiaceae</taxon>
        <taxon>Symbiochloris</taxon>
    </lineage>
</organism>